<evidence type="ECO:0000256" key="4">
    <source>
        <dbReference type="ARBA" id="ARBA00022692"/>
    </source>
</evidence>
<dbReference type="PANTHER" id="PTHR30193:SF41">
    <property type="entry name" value="DIACETYLCHITOBIOSE UPTAKE SYSTEM PERMEASE PROTEIN NGCF"/>
    <property type="match status" value="1"/>
</dbReference>
<dbReference type="RefSeq" id="WP_185122504.1">
    <property type="nucleotide sequence ID" value="NZ_JACJVQ010000021.1"/>
</dbReference>
<evidence type="ECO:0000313" key="10">
    <source>
        <dbReference type="Proteomes" id="UP000535838"/>
    </source>
</evidence>
<dbReference type="PANTHER" id="PTHR30193">
    <property type="entry name" value="ABC TRANSPORTER PERMEASE PROTEIN"/>
    <property type="match status" value="1"/>
</dbReference>
<dbReference type="Proteomes" id="UP000535838">
    <property type="component" value="Unassembled WGS sequence"/>
</dbReference>
<dbReference type="AlphaFoldDB" id="A0A841T175"/>
<dbReference type="Pfam" id="PF00528">
    <property type="entry name" value="BPD_transp_1"/>
    <property type="match status" value="1"/>
</dbReference>
<evidence type="ECO:0000256" key="7">
    <source>
        <dbReference type="RuleBase" id="RU363032"/>
    </source>
</evidence>
<comment type="caution">
    <text evidence="9">The sequence shown here is derived from an EMBL/GenBank/DDBJ whole genome shotgun (WGS) entry which is preliminary data.</text>
</comment>
<dbReference type="GO" id="GO:0055085">
    <property type="term" value="P:transmembrane transport"/>
    <property type="evidence" value="ECO:0007669"/>
    <property type="project" value="InterPro"/>
</dbReference>
<dbReference type="InterPro" id="IPR000515">
    <property type="entry name" value="MetI-like"/>
</dbReference>
<organism evidence="9 10">
    <name type="scientific">Cohnella thailandensis</name>
    <dbReference type="NCBI Taxonomy" id="557557"/>
    <lineage>
        <taxon>Bacteria</taxon>
        <taxon>Bacillati</taxon>
        <taxon>Bacillota</taxon>
        <taxon>Bacilli</taxon>
        <taxon>Bacillales</taxon>
        <taxon>Paenibacillaceae</taxon>
        <taxon>Cohnella</taxon>
    </lineage>
</organism>
<comment type="similarity">
    <text evidence="7">Belongs to the binding-protein-dependent transport system permease family.</text>
</comment>
<keyword evidence="6 7" id="KW-0472">Membrane</keyword>
<sequence length="293" mass="32648">MYGRRIYWTIGGFLLPVFVLYTFVFILPVVQTAYQSFFSWNGIHSVPMKYVGLDNYDEMFRSEEFYRALRNVGVFIAASFVLILPVAFAMALAVTSKMRGRRFFKVAYFIPSILPLASVGLMWQFLLKGDGLVNSLLGMVGLYSWQHEWLGEPSIAIYVVVVVNAWISFGINMIIFSSGIVAIPEDLYEAAALEGAVGWKRVLYITIPLMKETFKVFSVLSVTQSLRVFAQIFVMTGGGPNGATDVPTTMLYNQSFKYNNFGLGNSIGTFIIVAGFLATILLNKLMNGKAGRA</sequence>
<dbReference type="CDD" id="cd06261">
    <property type="entry name" value="TM_PBP2"/>
    <property type="match status" value="1"/>
</dbReference>
<keyword evidence="4 7" id="KW-0812">Transmembrane</keyword>
<evidence type="ECO:0000259" key="8">
    <source>
        <dbReference type="PROSITE" id="PS50928"/>
    </source>
</evidence>
<gene>
    <name evidence="9" type="ORF">H7B67_24455</name>
</gene>
<evidence type="ECO:0000313" key="9">
    <source>
        <dbReference type="EMBL" id="MBB6637292.1"/>
    </source>
</evidence>
<feature type="transmembrane region" description="Helical" evidence="7">
    <location>
        <begin position="72"/>
        <end position="94"/>
    </location>
</feature>
<dbReference type="SUPFAM" id="SSF161098">
    <property type="entry name" value="MetI-like"/>
    <property type="match status" value="1"/>
</dbReference>
<dbReference type="InterPro" id="IPR051393">
    <property type="entry name" value="ABC_transporter_permease"/>
</dbReference>
<feature type="transmembrane region" description="Helical" evidence="7">
    <location>
        <begin position="106"/>
        <end position="126"/>
    </location>
</feature>
<feature type="transmembrane region" description="Helical" evidence="7">
    <location>
        <begin position="7"/>
        <end position="30"/>
    </location>
</feature>
<keyword evidence="10" id="KW-1185">Reference proteome</keyword>
<keyword evidence="2 7" id="KW-0813">Transport</keyword>
<dbReference type="InterPro" id="IPR035906">
    <property type="entry name" value="MetI-like_sf"/>
</dbReference>
<proteinExistence type="inferred from homology"/>
<reference evidence="9 10" key="1">
    <citation type="submission" date="2020-08" db="EMBL/GenBank/DDBJ databases">
        <title>Cohnella phylogeny.</title>
        <authorList>
            <person name="Dunlap C."/>
        </authorList>
    </citation>
    <scope>NUCLEOTIDE SEQUENCE [LARGE SCALE GENOMIC DNA]</scope>
    <source>
        <strain evidence="9 10">DSM 25241</strain>
    </source>
</reference>
<name>A0A841T175_9BACL</name>
<protein>
    <submittedName>
        <fullName evidence="9">Sugar ABC transporter permease</fullName>
    </submittedName>
</protein>
<comment type="subcellular location">
    <subcellularLocation>
        <location evidence="1 7">Cell membrane</location>
        <topology evidence="1 7">Multi-pass membrane protein</topology>
    </subcellularLocation>
</comment>
<dbReference type="GO" id="GO:0005886">
    <property type="term" value="C:plasma membrane"/>
    <property type="evidence" value="ECO:0007669"/>
    <property type="project" value="UniProtKB-SubCell"/>
</dbReference>
<evidence type="ECO:0000256" key="6">
    <source>
        <dbReference type="ARBA" id="ARBA00023136"/>
    </source>
</evidence>
<evidence type="ECO:0000256" key="2">
    <source>
        <dbReference type="ARBA" id="ARBA00022448"/>
    </source>
</evidence>
<keyword evidence="5 7" id="KW-1133">Transmembrane helix</keyword>
<dbReference type="Gene3D" id="1.10.3720.10">
    <property type="entry name" value="MetI-like"/>
    <property type="match status" value="1"/>
</dbReference>
<feature type="transmembrane region" description="Helical" evidence="7">
    <location>
        <begin position="155"/>
        <end position="176"/>
    </location>
</feature>
<feature type="domain" description="ABC transmembrane type-1" evidence="8">
    <location>
        <begin position="69"/>
        <end position="282"/>
    </location>
</feature>
<dbReference type="PROSITE" id="PS50928">
    <property type="entry name" value="ABC_TM1"/>
    <property type="match status" value="1"/>
</dbReference>
<evidence type="ECO:0000256" key="1">
    <source>
        <dbReference type="ARBA" id="ARBA00004651"/>
    </source>
</evidence>
<dbReference type="EMBL" id="JACJVQ010000021">
    <property type="protein sequence ID" value="MBB6637292.1"/>
    <property type="molecule type" value="Genomic_DNA"/>
</dbReference>
<evidence type="ECO:0000256" key="5">
    <source>
        <dbReference type="ARBA" id="ARBA00022989"/>
    </source>
</evidence>
<feature type="transmembrane region" description="Helical" evidence="7">
    <location>
        <begin position="258"/>
        <end position="282"/>
    </location>
</feature>
<keyword evidence="3" id="KW-1003">Cell membrane</keyword>
<evidence type="ECO:0000256" key="3">
    <source>
        <dbReference type="ARBA" id="ARBA00022475"/>
    </source>
</evidence>
<accession>A0A841T175</accession>